<dbReference type="AlphaFoldDB" id="A0A8S4DAP6"/>
<evidence type="ECO:0000313" key="1">
    <source>
        <dbReference type="EMBL" id="CAG9095384.1"/>
    </source>
</evidence>
<name>A0A8S4DAP6_PLUXY</name>
<reference evidence="1" key="1">
    <citation type="submission" date="2020-11" db="EMBL/GenBank/DDBJ databases">
        <authorList>
            <person name="Whiteford S."/>
        </authorList>
    </citation>
    <scope>NUCLEOTIDE SEQUENCE</scope>
</reference>
<gene>
    <name evidence="1" type="ORF">PLXY2_LOCUS1559</name>
</gene>
<organism evidence="1 2">
    <name type="scientific">Plutella xylostella</name>
    <name type="common">Diamondback moth</name>
    <name type="synonym">Plutella maculipennis</name>
    <dbReference type="NCBI Taxonomy" id="51655"/>
    <lineage>
        <taxon>Eukaryota</taxon>
        <taxon>Metazoa</taxon>
        <taxon>Ecdysozoa</taxon>
        <taxon>Arthropoda</taxon>
        <taxon>Hexapoda</taxon>
        <taxon>Insecta</taxon>
        <taxon>Pterygota</taxon>
        <taxon>Neoptera</taxon>
        <taxon>Endopterygota</taxon>
        <taxon>Lepidoptera</taxon>
        <taxon>Glossata</taxon>
        <taxon>Ditrysia</taxon>
        <taxon>Yponomeutoidea</taxon>
        <taxon>Plutellidae</taxon>
        <taxon>Plutella</taxon>
    </lineage>
</organism>
<evidence type="ECO:0000313" key="2">
    <source>
        <dbReference type="Proteomes" id="UP000653454"/>
    </source>
</evidence>
<dbReference type="EMBL" id="CAJHNJ030000004">
    <property type="protein sequence ID" value="CAG9095384.1"/>
    <property type="molecule type" value="Genomic_DNA"/>
</dbReference>
<keyword evidence="2" id="KW-1185">Reference proteome</keyword>
<sequence length="71" mass="7831">MPARPALWAALTHADKHVLLQDRILAAAPEDVLIQVVLLCRNVLENYPSVASEKNSPVYRALILTLLSTVK</sequence>
<feature type="non-terminal residue" evidence="1">
    <location>
        <position position="71"/>
    </location>
</feature>
<protein>
    <submittedName>
        <fullName evidence="1">(diamondback moth) hypothetical protein</fullName>
    </submittedName>
</protein>
<proteinExistence type="predicted"/>
<comment type="caution">
    <text evidence="1">The sequence shown here is derived from an EMBL/GenBank/DDBJ whole genome shotgun (WGS) entry which is preliminary data.</text>
</comment>
<dbReference type="Proteomes" id="UP000653454">
    <property type="component" value="Unassembled WGS sequence"/>
</dbReference>
<accession>A0A8S4DAP6</accession>